<feature type="active site" evidence="11">
    <location>
        <position position="318"/>
    </location>
</feature>
<evidence type="ECO:0000256" key="13">
    <source>
        <dbReference type="SAM" id="MobiDB-lite"/>
    </source>
</evidence>
<dbReference type="PANTHER" id="PTHR47966">
    <property type="entry name" value="BETA-SITE APP-CLEAVING ENZYME, ISOFORM A-RELATED"/>
    <property type="match status" value="1"/>
</dbReference>
<dbReference type="AlphaFoldDB" id="A0A8H4KJQ5"/>
<evidence type="ECO:0000256" key="12">
    <source>
        <dbReference type="PIRSR" id="PIRSR601461-2"/>
    </source>
</evidence>
<feature type="compositionally biased region" description="Low complexity" evidence="13">
    <location>
        <begin position="438"/>
        <end position="453"/>
    </location>
</feature>
<dbReference type="GO" id="GO:0004190">
    <property type="term" value="F:aspartic-type endopeptidase activity"/>
    <property type="evidence" value="ECO:0007669"/>
    <property type="project" value="UniProtKB-KW"/>
</dbReference>
<evidence type="ECO:0000256" key="3">
    <source>
        <dbReference type="ARBA" id="ARBA00022475"/>
    </source>
</evidence>
<protein>
    <recommendedName>
        <fullName evidence="15">Peptidase A1 domain-containing protein</fullName>
    </recommendedName>
</protein>
<dbReference type="InterPro" id="IPR034164">
    <property type="entry name" value="Pepsin-like_dom"/>
</dbReference>
<dbReference type="InterPro" id="IPR001461">
    <property type="entry name" value="Aspartic_peptidase_A1"/>
</dbReference>
<organism evidence="16 17">
    <name type="scientific">Fusarium austroafricanum</name>
    <dbReference type="NCBI Taxonomy" id="2364996"/>
    <lineage>
        <taxon>Eukaryota</taxon>
        <taxon>Fungi</taxon>
        <taxon>Dikarya</taxon>
        <taxon>Ascomycota</taxon>
        <taxon>Pezizomycotina</taxon>
        <taxon>Sordariomycetes</taxon>
        <taxon>Hypocreomycetidae</taxon>
        <taxon>Hypocreales</taxon>
        <taxon>Nectriaceae</taxon>
        <taxon>Fusarium</taxon>
        <taxon>Fusarium concolor species complex</taxon>
    </lineage>
</organism>
<keyword evidence="5 14" id="KW-0732">Signal</keyword>
<feature type="active site" evidence="11">
    <location>
        <position position="139"/>
    </location>
</feature>
<feature type="region of interest" description="Disordered" evidence="13">
    <location>
        <begin position="37"/>
        <end position="66"/>
    </location>
</feature>
<evidence type="ECO:0000256" key="4">
    <source>
        <dbReference type="ARBA" id="ARBA00022670"/>
    </source>
</evidence>
<dbReference type="FunFam" id="2.40.70.10:FF:000085">
    <property type="entry name" value="Aspartic-type endopeptidase (CtsD), putative"/>
    <property type="match status" value="1"/>
</dbReference>
<keyword evidence="10" id="KW-0449">Lipoprotein</keyword>
<feature type="disulfide bond" evidence="12">
    <location>
        <begin position="152"/>
        <end position="157"/>
    </location>
</feature>
<dbReference type="Proteomes" id="UP000605986">
    <property type="component" value="Unassembled WGS sequence"/>
</dbReference>
<name>A0A8H4KJQ5_9HYPO</name>
<dbReference type="InterPro" id="IPR033121">
    <property type="entry name" value="PEPTIDASE_A1"/>
</dbReference>
<evidence type="ECO:0000256" key="8">
    <source>
        <dbReference type="ARBA" id="ARBA00023136"/>
    </source>
</evidence>
<keyword evidence="3" id="KW-1003">Cell membrane</keyword>
<evidence type="ECO:0000256" key="9">
    <source>
        <dbReference type="ARBA" id="ARBA00023180"/>
    </source>
</evidence>
<dbReference type="PROSITE" id="PS51767">
    <property type="entry name" value="PEPTIDASE_A1"/>
    <property type="match status" value="1"/>
</dbReference>
<accession>A0A8H4KJQ5</accession>
<evidence type="ECO:0000256" key="14">
    <source>
        <dbReference type="SAM" id="SignalP"/>
    </source>
</evidence>
<feature type="disulfide bond" evidence="12">
    <location>
        <begin position="353"/>
        <end position="385"/>
    </location>
</feature>
<evidence type="ECO:0000256" key="7">
    <source>
        <dbReference type="ARBA" id="ARBA00022801"/>
    </source>
</evidence>
<feature type="signal peptide" evidence="14">
    <location>
        <begin position="1"/>
        <end position="18"/>
    </location>
</feature>
<dbReference type="InterPro" id="IPR021109">
    <property type="entry name" value="Peptidase_aspartic_dom_sf"/>
</dbReference>
<evidence type="ECO:0000256" key="6">
    <source>
        <dbReference type="ARBA" id="ARBA00022750"/>
    </source>
</evidence>
<gene>
    <name evidence="16" type="ORF">F53441_5651</name>
</gene>
<dbReference type="EMBL" id="JAADJG010000221">
    <property type="protein sequence ID" value="KAF4451385.1"/>
    <property type="molecule type" value="Genomic_DNA"/>
</dbReference>
<keyword evidence="6" id="KW-0064">Aspartyl protease</keyword>
<keyword evidence="12" id="KW-1015">Disulfide bond</keyword>
<evidence type="ECO:0000256" key="1">
    <source>
        <dbReference type="ARBA" id="ARBA00004236"/>
    </source>
</evidence>
<dbReference type="OrthoDB" id="660550at2759"/>
<dbReference type="CDD" id="cd05471">
    <property type="entry name" value="pepsin_like"/>
    <property type="match status" value="1"/>
</dbReference>
<dbReference type="PANTHER" id="PTHR47966:SF75">
    <property type="entry name" value="ENDOPEPTIDASE (CTSD), PUTATIVE (AFU_ORTHOLOGUE AFUA_4G07040)-RELATED"/>
    <property type="match status" value="1"/>
</dbReference>
<feature type="region of interest" description="Disordered" evidence="13">
    <location>
        <begin position="426"/>
        <end position="499"/>
    </location>
</feature>
<keyword evidence="9" id="KW-0325">Glycoprotein</keyword>
<dbReference type="GO" id="GO:0006508">
    <property type="term" value="P:proteolysis"/>
    <property type="evidence" value="ECO:0007669"/>
    <property type="project" value="UniProtKB-KW"/>
</dbReference>
<dbReference type="Gene3D" id="2.40.70.10">
    <property type="entry name" value="Acid Proteases"/>
    <property type="match status" value="2"/>
</dbReference>
<keyword evidence="17" id="KW-1185">Reference proteome</keyword>
<dbReference type="Pfam" id="PF00026">
    <property type="entry name" value="Asp"/>
    <property type="match status" value="1"/>
</dbReference>
<dbReference type="FunFam" id="2.40.70.10:FF:000060">
    <property type="entry name" value="Aspartic-type endopeptidase ctsD"/>
    <property type="match status" value="1"/>
</dbReference>
<feature type="domain" description="Peptidase A1" evidence="15">
    <location>
        <begin position="121"/>
        <end position="423"/>
    </location>
</feature>
<evidence type="ECO:0000256" key="5">
    <source>
        <dbReference type="ARBA" id="ARBA00022729"/>
    </source>
</evidence>
<evidence type="ECO:0000256" key="11">
    <source>
        <dbReference type="PIRSR" id="PIRSR601461-1"/>
    </source>
</evidence>
<evidence type="ECO:0000256" key="10">
    <source>
        <dbReference type="ARBA" id="ARBA00023288"/>
    </source>
</evidence>
<keyword evidence="8" id="KW-0472">Membrane</keyword>
<proteinExistence type="inferred from homology"/>
<evidence type="ECO:0000259" key="15">
    <source>
        <dbReference type="PROSITE" id="PS51767"/>
    </source>
</evidence>
<reference evidence="16" key="1">
    <citation type="submission" date="2020-01" db="EMBL/GenBank/DDBJ databases">
        <title>Identification and distribution of gene clusters putatively required for synthesis of sphingolipid metabolism inhibitors in phylogenetically diverse species of the filamentous fungus Fusarium.</title>
        <authorList>
            <person name="Kim H.-S."/>
            <person name="Busman M."/>
            <person name="Brown D.W."/>
            <person name="Divon H."/>
            <person name="Uhlig S."/>
            <person name="Proctor R.H."/>
        </authorList>
    </citation>
    <scope>NUCLEOTIDE SEQUENCE</scope>
    <source>
        <strain evidence="16">NRRL 53441</strain>
    </source>
</reference>
<dbReference type="SUPFAM" id="SSF50630">
    <property type="entry name" value="Acid proteases"/>
    <property type="match status" value="1"/>
</dbReference>
<sequence length="521" mass="55395">MRPGSLLAQLALASSAHAFFPYSPSWRVDVGQKRLARSPKSVGNGGGVRMDIKQRSPQSSQPISERAAHEAARLIAKYTGGDVPNTSALIKRDNEYSVMEATKSTKKFTQGVNQDGTDYSYFIEVEIGSEKKKMYMLIDTGAGSSWVMGASCNSKACSMHNTFGPDDSKSLEVTKSNFNIAYGSGKVSGTWATDTITVAGMDIKYQFGLTDTTSDQFIQFAFDGILGLAINKGSDSNFLNALAKSKEVDKNMFAVALNRAADGTNEGEISFGSPNPDKYTGNISYTSIGEDNDWAIELGDMGYNGKKADIGGIRSFIDTGTSFMFGSQDNVKKLHALIDGAESSDGVTYTVPCDSNGNLTVTFSGVDYVISPKDWISPRNKEGKCTSNVYGYEVVKGAWLLGDTFLKNVYAVFDADERQIGFAASAISSGSESDEDSSSSTKAKTTSQATKTSSDSEETGASTATAVPDMGLGKESLSTGTPTADGGKPTETKNSAAPTGPLSQARFTFIFCIVPFFALLA</sequence>
<keyword evidence="4" id="KW-0645">Protease</keyword>
<comment type="similarity">
    <text evidence="2">Belongs to the peptidase A1 family.</text>
</comment>
<dbReference type="GO" id="GO:0005886">
    <property type="term" value="C:plasma membrane"/>
    <property type="evidence" value="ECO:0007669"/>
    <property type="project" value="UniProtKB-SubCell"/>
</dbReference>
<evidence type="ECO:0000256" key="2">
    <source>
        <dbReference type="ARBA" id="ARBA00007447"/>
    </source>
</evidence>
<comment type="subcellular location">
    <subcellularLocation>
        <location evidence="1">Cell membrane</location>
    </subcellularLocation>
</comment>
<dbReference type="PRINTS" id="PR00792">
    <property type="entry name" value="PEPSIN"/>
</dbReference>
<comment type="caution">
    <text evidence="16">The sequence shown here is derived from an EMBL/GenBank/DDBJ whole genome shotgun (WGS) entry which is preliminary data.</text>
</comment>
<evidence type="ECO:0000313" key="17">
    <source>
        <dbReference type="Proteomes" id="UP000605986"/>
    </source>
</evidence>
<keyword evidence="7" id="KW-0378">Hydrolase</keyword>
<feature type="chain" id="PRO_5034183321" description="Peptidase A1 domain-containing protein" evidence="14">
    <location>
        <begin position="19"/>
        <end position="521"/>
    </location>
</feature>
<evidence type="ECO:0000313" key="16">
    <source>
        <dbReference type="EMBL" id="KAF4451385.1"/>
    </source>
</evidence>